<organism evidence="2">
    <name type="scientific">Tanacetum cinerariifolium</name>
    <name type="common">Dalmatian daisy</name>
    <name type="synonym">Chrysanthemum cinerariifolium</name>
    <dbReference type="NCBI Taxonomy" id="118510"/>
    <lineage>
        <taxon>Eukaryota</taxon>
        <taxon>Viridiplantae</taxon>
        <taxon>Streptophyta</taxon>
        <taxon>Embryophyta</taxon>
        <taxon>Tracheophyta</taxon>
        <taxon>Spermatophyta</taxon>
        <taxon>Magnoliopsida</taxon>
        <taxon>eudicotyledons</taxon>
        <taxon>Gunneridae</taxon>
        <taxon>Pentapetalae</taxon>
        <taxon>asterids</taxon>
        <taxon>campanulids</taxon>
        <taxon>Asterales</taxon>
        <taxon>Asteraceae</taxon>
        <taxon>Asteroideae</taxon>
        <taxon>Anthemideae</taxon>
        <taxon>Anthemidinae</taxon>
        <taxon>Tanacetum</taxon>
    </lineage>
</organism>
<evidence type="ECO:0000313" key="2">
    <source>
        <dbReference type="EMBL" id="GFD55711.1"/>
    </source>
</evidence>
<proteinExistence type="predicted"/>
<evidence type="ECO:0000256" key="1">
    <source>
        <dbReference type="SAM" id="MobiDB-lite"/>
    </source>
</evidence>
<protein>
    <submittedName>
        <fullName evidence="2">Retrovirus-related Pol polyprotein from transposon TNT 1-94</fullName>
    </submittedName>
</protein>
<gene>
    <name evidence="2" type="ORF">Tci_927680</name>
</gene>
<sequence>EKKYVEFEGTEKKKEASVEIPGDDSTDSGSSGDNFRNDSEDEETIPPSPESPVTPQVQLRKSSRVIRPPERYSPSVNYILLTENGEPECYFEA</sequence>
<name>A0A699XFU4_TANCI</name>
<feature type="region of interest" description="Disordered" evidence="1">
    <location>
        <begin position="1"/>
        <end position="70"/>
    </location>
</feature>
<dbReference type="AlphaFoldDB" id="A0A699XFU4"/>
<feature type="compositionally biased region" description="Basic and acidic residues" evidence="1">
    <location>
        <begin position="1"/>
        <end position="17"/>
    </location>
</feature>
<feature type="non-terminal residue" evidence="2">
    <location>
        <position position="93"/>
    </location>
</feature>
<accession>A0A699XFU4</accession>
<comment type="caution">
    <text evidence="2">The sequence shown here is derived from an EMBL/GenBank/DDBJ whole genome shotgun (WGS) entry which is preliminary data.</text>
</comment>
<reference evidence="2" key="1">
    <citation type="journal article" date="2019" name="Sci. Rep.">
        <title>Draft genome of Tanacetum cinerariifolium, the natural source of mosquito coil.</title>
        <authorList>
            <person name="Yamashiro T."/>
            <person name="Shiraishi A."/>
            <person name="Satake H."/>
            <person name="Nakayama K."/>
        </authorList>
    </citation>
    <scope>NUCLEOTIDE SEQUENCE</scope>
</reference>
<dbReference type="EMBL" id="BKCJ011820801">
    <property type="protein sequence ID" value="GFD55711.1"/>
    <property type="molecule type" value="Genomic_DNA"/>
</dbReference>
<feature type="non-terminal residue" evidence="2">
    <location>
        <position position="1"/>
    </location>
</feature>